<organism evidence="1 2">
    <name type="scientific">Cuscuta europaea</name>
    <name type="common">European dodder</name>
    <dbReference type="NCBI Taxonomy" id="41803"/>
    <lineage>
        <taxon>Eukaryota</taxon>
        <taxon>Viridiplantae</taxon>
        <taxon>Streptophyta</taxon>
        <taxon>Embryophyta</taxon>
        <taxon>Tracheophyta</taxon>
        <taxon>Spermatophyta</taxon>
        <taxon>Magnoliopsida</taxon>
        <taxon>eudicotyledons</taxon>
        <taxon>Gunneridae</taxon>
        <taxon>Pentapetalae</taxon>
        <taxon>asterids</taxon>
        <taxon>lamiids</taxon>
        <taxon>Solanales</taxon>
        <taxon>Convolvulaceae</taxon>
        <taxon>Cuscuteae</taxon>
        <taxon>Cuscuta</taxon>
        <taxon>Cuscuta subgen. Cuscuta</taxon>
    </lineage>
</organism>
<dbReference type="PANTHER" id="PTHR13056:SF0">
    <property type="entry name" value="VACUOLAR FUSION PROTEIN CCZ1 HOMOLOG-RELATED"/>
    <property type="match status" value="1"/>
</dbReference>
<dbReference type="GO" id="GO:0035658">
    <property type="term" value="C:Mon1-Ccz1 complex"/>
    <property type="evidence" value="ECO:0007669"/>
    <property type="project" value="InterPro"/>
</dbReference>
<accession>A0A9P0ZH69</accession>
<dbReference type="AlphaFoldDB" id="A0A9P0ZH69"/>
<evidence type="ECO:0000313" key="1">
    <source>
        <dbReference type="EMBL" id="CAH9101090.1"/>
    </source>
</evidence>
<name>A0A9P0ZH69_CUSEU</name>
<dbReference type="EMBL" id="CAMAPE010000038">
    <property type="protein sequence ID" value="CAH9101090.1"/>
    <property type="molecule type" value="Genomic_DNA"/>
</dbReference>
<keyword evidence="2" id="KW-1185">Reference proteome</keyword>
<proteinExistence type="predicted"/>
<dbReference type="InterPro" id="IPR013176">
    <property type="entry name" value="Ccz1"/>
</dbReference>
<reference evidence="1" key="1">
    <citation type="submission" date="2022-07" db="EMBL/GenBank/DDBJ databases">
        <authorList>
            <person name="Macas J."/>
            <person name="Novak P."/>
            <person name="Neumann P."/>
        </authorList>
    </citation>
    <scope>NUCLEOTIDE SEQUENCE</scope>
</reference>
<comment type="caution">
    <text evidence="1">The sequence shown here is derived from an EMBL/GenBank/DDBJ whole genome shotgun (WGS) entry which is preliminary data.</text>
</comment>
<protein>
    <submittedName>
        <fullName evidence="1">Uncharacterized protein</fullName>
    </submittedName>
</protein>
<sequence length="175" mass="19834">MLTVGKEILLEVQSTIRVRKSGTENTSCYLLIIYPEPLALTTLSDDDLVDNFTYADLKGNPNTLSSGCSSWSYFRKGEVVSYYSGGWSSKNADHDGRYYYTMMGKDQGISRVSILEELPLMTCHMSETTENRELGLYPEARAASKWKMEQRVMSEDQYQPDKITGIVLLLGRERS</sequence>
<gene>
    <name evidence="1" type="ORF">CEURO_LOCUS15229</name>
</gene>
<dbReference type="PANTHER" id="PTHR13056">
    <property type="entry name" value="VACUOLAR FUSION PROTEIN CCZ1 HOMOLOG-RELATED"/>
    <property type="match status" value="1"/>
</dbReference>
<evidence type="ECO:0000313" key="2">
    <source>
        <dbReference type="Proteomes" id="UP001152484"/>
    </source>
</evidence>
<dbReference type="GO" id="GO:0016192">
    <property type="term" value="P:vesicle-mediated transport"/>
    <property type="evidence" value="ECO:0007669"/>
    <property type="project" value="InterPro"/>
</dbReference>
<dbReference type="Proteomes" id="UP001152484">
    <property type="component" value="Unassembled WGS sequence"/>
</dbReference>